<dbReference type="EMBL" id="CP126656">
    <property type="protein sequence ID" value="WJZ94497.1"/>
    <property type="molecule type" value="Genomic_DNA"/>
</dbReference>
<keyword evidence="4 10" id="KW-0812">Transmembrane</keyword>
<dbReference type="InterPro" id="IPR003593">
    <property type="entry name" value="AAA+_ATPase"/>
</dbReference>
<keyword evidence="6" id="KW-0067">ATP-binding</keyword>
<feature type="transmembrane region" description="Helical" evidence="10">
    <location>
        <begin position="510"/>
        <end position="531"/>
    </location>
</feature>
<dbReference type="InterPro" id="IPR029481">
    <property type="entry name" value="ABC_trans_N"/>
</dbReference>
<protein>
    <recommendedName>
        <fullName evidence="11">ABC transporter domain-containing protein</fullName>
    </recommendedName>
</protein>
<dbReference type="InterPro" id="IPR043926">
    <property type="entry name" value="ABCG_dom"/>
</dbReference>
<dbReference type="Proteomes" id="UP001227230">
    <property type="component" value="Chromosome 9"/>
</dbReference>
<reference evidence="12 13" key="1">
    <citation type="journal article" date="2023" name="Hortic Res">
        <title>The complete reference genome for grapevine (Vitis vinifera L.) genetics and breeding.</title>
        <authorList>
            <person name="Shi X."/>
            <person name="Cao S."/>
            <person name="Wang X."/>
            <person name="Huang S."/>
            <person name="Wang Y."/>
            <person name="Liu Z."/>
            <person name="Liu W."/>
            <person name="Leng X."/>
            <person name="Peng Y."/>
            <person name="Wang N."/>
            <person name="Wang Y."/>
            <person name="Ma Z."/>
            <person name="Xu X."/>
            <person name="Zhang F."/>
            <person name="Xue H."/>
            <person name="Zhong H."/>
            <person name="Wang Y."/>
            <person name="Zhang K."/>
            <person name="Velt A."/>
            <person name="Avia K."/>
            <person name="Holtgrawe D."/>
            <person name="Grimplet J."/>
            <person name="Matus J.T."/>
            <person name="Ware D."/>
            <person name="Wu X."/>
            <person name="Wang H."/>
            <person name="Liu C."/>
            <person name="Fang Y."/>
            <person name="Rustenholz C."/>
            <person name="Cheng Z."/>
            <person name="Xiao H."/>
            <person name="Zhou Y."/>
        </authorList>
    </citation>
    <scope>NUCLEOTIDE SEQUENCE [LARGE SCALE GENOMIC DNA]</scope>
    <source>
        <strain evidence="13">cv. Pinot noir / PN40024</strain>
        <tissue evidence="12">Leaf</tissue>
    </source>
</reference>
<evidence type="ECO:0000313" key="13">
    <source>
        <dbReference type="Proteomes" id="UP001227230"/>
    </source>
</evidence>
<accession>A0ABY9CGF1</accession>
<dbReference type="SUPFAM" id="SSF52540">
    <property type="entry name" value="P-loop containing nucleoside triphosphate hydrolases"/>
    <property type="match status" value="2"/>
</dbReference>
<evidence type="ECO:0000256" key="2">
    <source>
        <dbReference type="ARBA" id="ARBA00006012"/>
    </source>
</evidence>
<dbReference type="Pfam" id="PF08370">
    <property type="entry name" value="PDR_assoc"/>
    <property type="match status" value="1"/>
</dbReference>
<feature type="transmembrane region" description="Helical" evidence="10">
    <location>
        <begin position="543"/>
        <end position="568"/>
    </location>
</feature>
<feature type="domain" description="ABC transporter" evidence="11">
    <location>
        <begin position="145"/>
        <end position="414"/>
    </location>
</feature>
<comment type="similarity">
    <text evidence="2">Belongs to the ABC transporter superfamily. ABCG family. PDR (TC 3.A.1.205) subfamily.</text>
</comment>
<dbReference type="InterPro" id="IPR013525">
    <property type="entry name" value="ABC2_TM"/>
</dbReference>
<evidence type="ECO:0000313" key="12">
    <source>
        <dbReference type="EMBL" id="WJZ94497.1"/>
    </source>
</evidence>
<feature type="region of interest" description="Disordered" evidence="9">
    <location>
        <begin position="771"/>
        <end position="809"/>
    </location>
</feature>
<dbReference type="InterPro" id="IPR003439">
    <property type="entry name" value="ABC_transporter-like_ATP-bd"/>
</dbReference>
<dbReference type="Pfam" id="PF14510">
    <property type="entry name" value="ABC_trans_N"/>
    <property type="match status" value="1"/>
</dbReference>
<evidence type="ECO:0000256" key="6">
    <source>
        <dbReference type="ARBA" id="ARBA00022840"/>
    </source>
</evidence>
<feature type="transmembrane region" description="Helical" evidence="10">
    <location>
        <begin position="653"/>
        <end position="674"/>
    </location>
</feature>
<evidence type="ECO:0000256" key="3">
    <source>
        <dbReference type="ARBA" id="ARBA00022448"/>
    </source>
</evidence>
<dbReference type="InterPro" id="IPR027417">
    <property type="entry name" value="P-loop_NTPase"/>
</dbReference>
<keyword evidence="3" id="KW-0813">Transport</keyword>
<name>A0ABY9CGF1_VITVI</name>
<dbReference type="InterPro" id="IPR013581">
    <property type="entry name" value="PDR_assoc"/>
</dbReference>
<dbReference type="PANTHER" id="PTHR48040:SF53">
    <property type="entry name" value="ABC TRANSPORTER G FAMILY MEMBER 35-LIKE"/>
    <property type="match status" value="1"/>
</dbReference>
<evidence type="ECO:0000256" key="10">
    <source>
        <dbReference type="SAM" id="Phobius"/>
    </source>
</evidence>
<evidence type="ECO:0000256" key="7">
    <source>
        <dbReference type="ARBA" id="ARBA00022989"/>
    </source>
</evidence>
<evidence type="ECO:0000256" key="9">
    <source>
        <dbReference type="SAM" id="MobiDB-lite"/>
    </source>
</evidence>
<keyword evidence="13" id="KW-1185">Reference proteome</keyword>
<sequence length="912" mass="102922">MDTINGGAESQPPTSFPEKDEEEAVRWGALEKLPTYDRLRTSILKSVVEGESEEKSGRVVYKDVDVGKLDESDRENFIHRNFKVADDDNEKFLQRLRNRFDRVGVELPKVEVRIERLRVEADCYVGTRALPTLTNTARNMLESALGLFGIILAKRTNHTILRDISAIIKPSRMTLLLGPPSSGKTTLLLALAGMLDQSLKIKGEITYNGYNFNEFVPQKTSAYINQNNVHLGELTVRETLDYSARFQGIELLTELVKKEKEIGIFTDTGVDIFLKACAMEGDESSIITDYILKLLGLDVCKDTLVGNEMMRGISGGQKKRVTSGEMIVGPAKFLLMDEISTGLDSSTTLQIVRCMQQIAHFTHSTVFMSLLQPDPETFNLFDDVILLSEGQIVYQGPREHVLHFFQSCGFQCPERKGTADFLQEVTSKKDQEQYWADSTEPYRYVSVTEFATLFKAFHVGLQLEDDLKLAYDKSQCHKSALVFKKCTIPKMQLLKTSFDKEWLLLKRTSFVYIFKAIQLIIVAFTVSTVFLRTTLDVSYDDGPLYIGAIIFSIIINMFNGFAELSLTIARLPVFYKHRDLLFYPAWAFTLPSCLLRIPISVVESVIWTVIVYYTIGYAPETSRFFKQMLIIFLIQQMASGVFRLIGGVCRSMIVAHTGGALVLFIVFLLSGFILPLDEIPKWWNWGHWISPLSYGFKAMTINEMLSPRGRTILLCVAVLDNVDVDSESYWYWIGAACLLGFTILFNILFTFSLMYLNPLGKPQAIISEEAAKEQEPNQGDQITMSKRHSSSNTRELEKQQVSSQQSPKKTGIKRGMILPFLPLSMSFDKVNYYVDMPKEMKSQGVTEHRLQLLREVTGAFRPGVLTALMGVSGAGKTTLMDVLAGRKTGGYIEGDIRISGFPKKQETFARIQ</sequence>
<proteinExistence type="inferred from homology"/>
<keyword evidence="5" id="KW-0547">Nucleotide-binding</keyword>
<dbReference type="Gene3D" id="3.40.50.300">
    <property type="entry name" value="P-loop containing nucleotide triphosphate hydrolases"/>
    <property type="match status" value="2"/>
</dbReference>
<feature type="transmembrane region" description="Helical" evidence="10">
    <location>
        <begin position="580"/>
        <end position="613"/>
    </location>
</feature>
<feature type="transmembrane region" description="Helical" evidence="10">
    <location>
        <begin position="729"/>
        <end position="756"/>
    </location>
</feature>
<feature type="compositionally biased region" description="Low complexity" evidence="9">
    <location>
        <begin position="799"/>
        <end position="809"/>
    </location>
</feature>
<feature type="region of interest" description="Disordered" evidence="9">
    <location>
        <begin position="1"/>
        <end position="23"/>
    </location>
</feature>
<dbReference type="SMART" id="SM00382">
    <property type="entry name" value="AAA"/>
    <property type="match status" value="1"/>
</dbReference>
<organism evidence="12 13">
    <name type="scientific">Vitis vinifera</name>
    <name type="common">Grape</name>
    <dbReference type="NCBI Taxonomy" id="29760"/>
    <lineage>
        <taxon>Eukaryota</taxon>
        <taxon>Viridiplantae</taxon>
        <taxon>Streptophyta</taxon>
        <taxon>Embryophyta</taxon>
        <taxon>Tracheophyta</taxon>
        <taxon>Spermatophyta</taxon>
        <taxon>Magnoliopsida</taxon>
        <taxon>eudicotyledons</taxon>
        <taxon>Gunneridae</taxon>
        <taxon>Pentapetalae</taxon>
        <taxon>rosids</taxon>
        <taxon>Vitales</taxon>
        <taxon>Vitaceae</taxon>
        <taxon>Viteae</taxon>
        <taxon>Vitis</taxon>
    </lineage>
</organism>
<evidence type="ECO:0000259" key="11">
    <source>
        <dbReference type="PROSITE" id="PS50893"/>
    </source>
</evidence>
<dbReference type="Pfam" id="PF01061">
    <property type="entry name" value="ABC2_membrane"/>
    <property type="match status" value="1"/>
</dbReference>
<dbReference type="Pfam" id="PF19055">
    <property type="entry name" value="ABC2_membrane_7"/>
    <property type="match status" value="1"/>
</dbReference>
<feature type="transmembrane region" description="Helical" evidence="10">
    <location>
        <begin position="625"/>
        <end position="646"/>
    </location>
</feature>
<dbReference type="PROSITE" id="PS50893">
    <property type="entry name" value="ABC_TRANSPORTER_2"/>
    <property type="match status" value="1"/>
</dbReference>
<gene>
    <name evidence="12" type="ORF">VitviT2T_013347</name>
</gene>
<dbReference type="PANTHER" id="PTHR48040">
    <property type="entry name" value="PLEIOTROPIC DRUG RESISTANCE PROTEIN 1-LIKE ISOFORM X1"/>
    <property type="match status" value="1"/>
</dbReference>
<comment type="subcellular location">
    <subcellularLocation>
        <location evidence="1">Membrane</location>
        <topology evidence="1">Multi-pass membrane protein</topology>
    </subcellularLocation>
</comment>
<keyword evidence="7 10" id="KW-1133">Transmembrane helix</keyword>
<keyword evidence="8 10" id="KW-0472">Membrane</keyword>
<evidence type="ECO:0000256" key="8">
    <source>
        <dbReference type="ARBA" id="ARBA00023136"/>
    </source>
</evidence>
<evidence type="ECO:0000256" key="1">
    <source>
        <dbReference type="ARBA" id="ARBA00004141"/>
    </source>
</evidence>
<evidence type="ECO:0000256" key="5">
    <source>
        <dbReference type="ARBA" id="ARBA00022741"/>
    </source>
</evidence>
<evidence type="ECO:0000256" key="4">
    <source>
        <dbReference type="ARBA" id="ARBA00022692"/>
    </source>
</evidence>
<dbReference type="Pfam" id="PF00005">
    <property type="entry name" value="ABC_tran"/>
    <property type="match status" value="2"/>
</dbReference>